<evidence type="ECO:0000256" key="1">
    <source>
        <dbReference type="ARBA" id="ARBA00004651"/>
    </source>
</evidence>
<feature type="transmembrane region" description="Helical" evidence="6">
    <location>
        <begin position="415"/>
        <end position="433"/>
    </location>
</feature>
<evidence type="ECO:0000256" key="6">
    <source>
        <dbReference type="SAM" id="Phobius"/>
    </source>
</evidence>
<dbReference type="InterPro" id="IPR050833">
    <property type="entry name" value="Poly_Biosynth_Transport"/>
</dbReference>
<feature type="transmembrane region" description="Helical" evidence="6">
    <location>
        <begin position="47"/>
        <end position="66"/>
    </location>
</feature>
<evidence type="ECO:0000256" key="2">
    <source>
        <dbReference type="ARBA" id="ARBA00022475"/>
    </source>
</evidence>
<evidence type="ECO:0000256" key="4">
    <source>
        <dbReference type="ARBA" id="ARBA00022989"/>
    </source>
</evidence>
<feature type="transmembrane region" description="Helical" evidence="6">
    <location>
        <begin position="439"/>
        <end position="457"/>
    </location>
</feature>
<feature type="transmembrane region" description="Helical" evidence="6">
    <location>
        <begin position="220"/>
        <end position="244"/>
    </location>
</feature>
<evidence type="ECO:0000256" key="5">
    <source>
        <dbReference type="ARBA" id="ARBA00023136"/>
    </source>
</evidence>
<dbReference type="PANTHER" id="PTHR30250">
    <property type="entry name" value="PST FAMILY PREDICTED COLANIC ACID TRANSPORTER"/>
    <property type="match status" value="1"/>
</dbReference>
<protein>
    <submittedName>
        <fullName evidence="7">Lipopolysaccharide biosynthesis protein</fullName>
    </submittedName>
</protein>
<accession>A0AB39L901</accession>
<keyword evidence="4 6" id="KW-1133">Transmembrane helix</keyword>
<dbReference type="RefSeq" id="WP_369047426.1">
    <property type="nucleotide sequence ID" value="NZ_CP163302.1"/>
</dbReference>
<feature type="transmembrane region" description="Helical" evidence="6">
    <location>
        <begin position="17"/>
        <end position="35"/>
    </location>
</feature>
<feature type="transmembrane region" description="Helical" evidence="6">
    <location>
        <begin position="382"/>
        <end position="403"/>
    </location>
</feature>
<dbReference type="KEGG" id="spue:AB5L97_12150"/>
<feature type="transmembrane region" description="Helical" evidence="6">
    <location>
        <begin position="355"/>
        <end position="376"/>
    </location>
</feature>
<evidence type="ECO:0000313" key="7">
    <source>
        <dbReference type="EMBL" id="XDP47370.1"/>
    </source>
</evidence>
<feature type="transmembrane region" description="Helical" evidence="6">
    <location>
        <begin position="148"/>
        <end position="172"/>
    </location>
</feature>
<feature type="transmembrane region" description="Helical" evidence="6">
    <location>
        <begin position="293"/>
        <end position="314"/>
    </location>
</feature>
<feature type="transmembrane region" description="Helical" evidence="6">
    <location>
        <begin position="178"/>
        <end position="199"/>
    </location>
</feature>
<dbReference type="InterPro" id="IPR002797">
    <property type="entry name" value="Polysacc_synth"/>
</dbReference>
<dbReference type="GO" id="GO:0005886">
    <property type="term" value="C:plasma membrane"/>
    <property type="evidence" value="ECO:0007669"/>
    <property type="project" value="UniProtKB-SubCell"/>
</dbReference>
<feature type="transmembrane region" description="Helical" evidence="6">
    <location>
        <begin position="326"/>
        <end position="343"/>
    </location>
</feature>
<dbReference type="Pfam" id="PF01943">
    <property type="entry name" value="Polysacc_synt"/>
    <property type="match status" value="1"/>
</dbReference>
<dbReference type="AlphaFoldDB" id="A0AB39L901"/>
<name>A0AB39L901_9MICC</name>
<keyword evidence="2" id="KW-1003">Cell membrane</keyword>
<sequence length="465" mass="47750">MVGATETHAGVNSRRSALFYVVGSLLQGLGILIIQPFAVRVLSAEQWGLVSTSVVTIQVIVVLLSSGLPLEITRMWFEAGHGEQRSLALHTILLLGTLVVGVVAAAVLLLFNGTAAATLPLVFAVTSIGLTGSILGAQAVLRAQGRPLPFVALSIGSSVVANCAGFLAVVWWGASASLYMMAYAVAVALTAMVALVLVHPVSIGSVQGIGSHAARIALPLLPHTGALMLLTQGAVWLLALAASVSDAGRYGAVLIFALGPITILNALNNAWMTDMMGALDGSRDLIQRSTARTAIAIALIVGVAASGVGLFGSFVLTTAPDQLGPIARTLPLLSVGYALFLVSSNQLYIDRRTRVLGIVSPATMLLALAASLGFALNGALESVAVVNTLAFILLGVSSTVVAFGRKSLVLVKSSLLLAALHGTIIFVLALVPSTLFASLVESACCIIGAGGAGVYWMRHGSKKYA</sequence>
<keyword evidence="5 6" id="KW-0472">Membrane</keyword>
<reference evidence="7" key="1">
    <citation type="submission" date="2024-07" db="EMBL/GenBank/DDBJ databases">
        <authorList>
            <person name="fu j."/>
        </authorList>
    </citation>
    <scope>NUCLEOTIDE SEQUENCE</scope>
    <source>
        <strain evidence="7">P10A9</strain>
    </source>
</reference>
<feature type="transmembrane region" description="Helical" evidence="6">
    <location>
        <begin position="250"/>
        <end position="272"/>
    </location>
</feature>
<keyword evidence="3 6" id="KW-0812">Transmembrane</keyword>
<evidence type="ECO:0000256" key="3">
    <source>
        <dbReference type="ARBA" id="ARBA00022692"/>
    </source>
</evidence>
<comment type="subcellular location">
    <subcellularLocation>
        <location evidence="1">Cell membrane</location>
        <topology evidence="1">Multi-pass membrane protein</topology>
    </subcellularLocation>
</comment>
<gene>
    <name evidence="7" type="ORF">AB5L97_12150</name>
</gene>
<proteinExistence type="predicted"/>
<dbReference type="PANTHER" id="PTHR30250:SF11">
    <property type="entry name" value="O-ANTIGEN TRANSPORTER-RELATED"/>
    <property type="match status" value="1"/>
</dbReference>
<organism evidence="7">
    <name type="scientific">Sinomonas puerhi</name>
    <dbReference type="NCBI Taxonomy" id="3238584"/>
    <lineage>
        <taxon>Bacteria</taxon>
        <taxon>Bacillati</taxon>
        <taxon>Actinomycetota</taxon>
        <taxon>Actinomycetes</taxon>
        <taxon>Micrococcales</taxon>
        <taxon>Micrococcaceae</taxon>
        <taxon>Sinomonas</taxon>
    </lineage>
</organism>
<feature type="transmembrane region" description="Helical" evidence="6">
    <location>
        <begin position="117"/>
        <end position="141"/>
    </location>
</feature>
<feature type="transmembrane region" description="Helical" evidence="6">
    <location>
        <begin position="87"/>
        <end position="111"/>
    </location>
</feature>
<dbReference type="EMBL" id="CP163302">
    <property type="protein sequence ID" value="XDP47370.1"/>
    <property type="molecule type" value="Genomic_DNA"/>
</dbReference>